<dbReference type="Pfam" id="PF13927">
    <property type="entry name" value="Ig_3"/>
    <property type="match status" value="3"/>
</dbReference>
<name>A0AAN8SEJ5_POLSC</name>
<dbReference type="PRINTS" id="PR01838">
    <property type="entry name" value="NCAMFAMILY"/>
</dbReference>
<evidence type="ECO:0000256" key="10">
    <source>
        <dbReference type="ARBA" id="ARBA00023319"/>
    </source>
</evidence>
<dbReference type="InterPro" id="IPR013783">
    <property type="entry name" value="Ig-like_fold"/>
</dbReference>
<evidence type="ECO:0000256" key="1">
    <source>
        <dbReference type="ARBA" id="ARBA00004167"/>
    </source>
</evidence>
<dbReference type="InterPro" id="IPR003961">
    <property type="entry name" value="FN3_dom"/>
</dbReference>
<dbReference type="InterPro" id="IPR051170">
    <property type="entry name" value="Neural/epithelial_adhesion"/>
</dbReference>
<dbReference type="Pfam" id="PF07679">
    <property type="entry name" value="I-set"/>
    <property type="match status" value="1"/>
</dbReference>
<dbReference type="InterPro" id="IPR007110">
    <property type="entry name" value="Ig-like_dom"/>
</dbReference>
<sequence>MIEYKIRRMIEEEEEEEEIMSVEMERLKNALRGRHKGKEDGWENPTGGSREKMMIQSITFLNFLVRMSFDSNVCLHGVFFNFPPAPLSSLIFPLLRFICHLFIASECFKLFSPLIEFVFYSICYLVVTLCSRMFVDLLVGRHARQVGKLRSRMVCRHGCLYTMGKKGSRNKGIVSSRLENSKRRTEFERMWGNFPRPGDSLAKEPSLIISPAAPVQSKAVGGSALLTCQPDVDNQDLVTDLHWKGPQNITIDSQYPDRHWVKTEVMAPNTLALLLEFFGENLAGDYTCLANYGNYRLSKTVRLESIYPIKFEDAPEMQNPIIHTDYKVRCKVSANPPPHVDWSKNNEPIKSSNKYIIEPDGLLISKVTESDDGVYTCRAIVIKTGELATRHIKVEVHTPPTIHFNNSTVEVIEGEIASVPCFAEGKPKPTYSWIRKENNANVAKMSRFGVNELTGTMTINPVEEKDHGEYKCVASNAAANAERIIKISVSSKPKIAPIKNVTQVITRDVRLECLARGRPAPKISFRKYGASTRMLEGRQLYDPRILVTNKHEEDETIGVLLIQQVKRSDDGLYECIASNTAAESFKTGHITVEFPPSFQNTPINETWTWERNPVNLTCIADSIPNATINWRLNGRDVENDIHIRKFGSGPVSTIVVTPVDAMYYGTYTCTAANVHGGANHTIYLREAFRPSFQVQTKVEVATATTIRFQINSPQMDGGLPLRSYVVQYKPLHENWNEALNRTWAIGVPYVVENLMPQMPYAFRFAAQNDVGFGNWGREEYYTTPQRSRPAEPVILLRDDERGYVQSPYDHKFELRWKIPADNGEPIDSYEIRCCEVVRRDSYFQEVSCLGEIRINKNEGTSFLLTGLMSDSFYKAEIRAHNSIGSSAPGVTVFRTARVFVLFLFCHFPFCLLNSGISRFGVWLRLLVVDAIVKELTVQLEIEPLLSHLVYVPNVDF</sequence>
<evidence type="ECO:0000256" key="9">
    <source>
        <dbReference type="ARBA" id="ARBA00023180"/>
    </source>
</evidence>
<comment type="caution">
    <text evidence="13">The sequence shown here is derived from an EMBL/GenBank/DDBJ whole genome shotgun (WGS) entry which is preliminary data.</text>
</comment>
<dbReference type="SMART" id="SM00060">
    <property type="entry name" value="FN3"/>
    <property type="match status" value="2"/>
</dbReference>
<keyword evidence="9" id="KW-0325">Glycoprotein</keyword>
<dbReference type="AlphaFoldDB" id="A0AAN8SEJ5"/>
<evidence type="ECO:0000256" key="8">
    <source>
        <dbReference type="ARBA" id="ARBA00023157"/>
    </source>
</evidence>
<comment type="subcellular location">
    <subcellularLocation>
        <location evidence="1">Membrane</location>
        <topology evidence="1">Single-pass membrane protein</topology>
    </subcellularLocation>
</comment>
<evidence type="ECO:0008006" key="15">
    <source>
        <dbReference type="Google" id="ProtNLM"/>
    </source>
</evidence>
<dbReference type="SMART" id="SM00409">
    <property type="entry name" value="IG"/>
    <property type="match status" value="5"/>
</dbReference>
<dbReference type="SUPFAM" id="SSF49265">
    <property type="entry name" value="Fibronectin type III"/>
    <property type="match status" value="1"/>
</dbReference>
<keyword evidence="2" id="KW-0812">Transmembrane</keyword>
<evidence type="ECO:0000256" key="3">
    <source>
        <dbReference type="ARBA" id="ARBA00022729"/>
    </source>
</evidence>
<feature type="domain" description="Fibronectin type-III" evidence="12">
    <location>
        <begin position="690"/>
        <end position="786"/>
    </location>
</feature>
<keyword evidence="7" id="KW-0472">Membrane</keyword>
<gene>
    <name evidence="13" type="ORF">RUM43_001578</name>
</gene>
<evidence type="ECO:0000259" key="12">
    <source>
        <dbReference type="PROSITE" id="PS50853"/>
    </source>
</evidence>
<keyword evidence="8" id="KW-1015">Disulfide bond</keyword>
<evidence type="ECO:0000313" key="14">
    <source>
        <dbReference type="Proteomes" id="UP001372834"/>
    </source>
</evidence>
<dbReference type="PANTHER" id="PTHR12231">
    <property type="entry name" value="CTX-RELATED TYPE I TRANSMEMBRANE PROTEIN"/>
    <property type="match status" value="1"/>
</dbReference>
<evidence type="ECO:0000256" key="2">
    <source>
        <dbReference type="ARBA" id="ARBA00022692"/>
    </source>
</evidence>
<dbReference type="InterPro" id="IPR036179">
    <property type="entry name" value="Ig-like_dom_sf"/>
</dbReference>
<evidence type="ECO:0000256" key="5">
    <source>
        <dbReference type="ARBA" id="ARBA00022889"/>
    </source>
</evidence>
<feature type="domain" description="Ig-like" evidence="11">
    <location>
        <begin position="596"/>
        <end position="685"/>
    </location>
</feature>
<keyword evidence="6" id="KW-1133">Transmembrane helix</keyword>
<dbReference type="PROSITE" id="PS50835">
    <property type="entry name" value="IG_LIKE"/>
    <property type="match status" value="5"/>
</dbReference>
<evidence type="ECO:0000256" key="4">
    <source>
        <dbReference type="ARBA" id="ARBA00022737"/>
    </source>
</evidence>
<evidence type="ECO:0000256" key="7">
    <source>
        <dbReference type="ARBA" id="ARBA00023136"/>
    </source>
</evidence>
<organism evidence="13 14">
    <name type="scientific">Polyplax serrata</name>
    <name type="common">Common mouse louse</name>
    <dbReference type="NCBI Taxonomy" id="468196"/>
    <lineage>
        <taxon>Eukaryota</taxon>
        <taxon>Metazoa</taxon>
        <taxon>Ecdysozoa</taxon>
        <taxon>Arthropoda</taxon>
        <taxon>Hexapoda</taxon>
        <taxon>Insecta</taxon>
        <taxon>Pterygota</taxon>
        <taxon>Neoptera</taxon>
        <taxon>Paraneoptera</taxon>
        <taxon>Psocodea</taxon>
        <taxon>Troctomorpha</taxon>
        <taxon>Phthiraptera</taxon>
        <taxon>Anoplura</taxon>
        <taxon>Polyplacidae</taxon>
        <taxon>Polyplax</taxon>
    </lineage>
</organism>
<dbReference type="CDD" id="cd00063">
    <property type="entry name" value="FN3"/>
    <property type="match status" value="2"/>
</dbReference>
<keyword evidence="10" id="KW-0393">Immunoglobulin domain</keyword>
<keyword evidence="3" id="KW-0732">Signal</keyword>
<dbReference type="GO" id="GO:0030154">
    <property type="term" value="P:cell differentiation"/>
    <property type="evidence" value="ECO:0007669"/>
    <property type="project" value="UniProtKB-ARBA"/>
</dbReference>
<dbReference type="SUPFAM" id="SSF48726">
    <property type="entry name" value="Immunoglobulin"/>
    <property type="match status" value="4"/>
</dbReference>
<evidence type="ECO:0000313" key="13">
    <source>
        <dbReference type="EMBL" id="KAK6645302.1"/>
    </source>
</evidence>
<dbReference type="InterPro" id="IPR009138">
    <property type="entry name" value="Neural_cell_adh"/>
</dbReference>
<dbReference type="Gene3D" id="2.60.40.10">
    <property type="entry name" value="Immunoglobulins"/>
    <property type="match status" value="6"/>
</dbReference>
<dbReference type="InterPro" id="IPR003599">
    <property type="entry name" value="Ig_sub"/>
</dbReference>
<dbReference type="FunFam" id="2.60.40.10:FF:000032">
    <property type="entry name" value="palladin isoform X1"/>
    <property type="match status" value="1"/>
</dbReference>
<dbReference type="GO" id="GO:0007155">
    <property type="term" value="P:cell adhesion"/>
    <property type="evidence" value="ECO:0007669"/>
    <property type="project" value="UniProtKB-KW"/>
</dbReference>
<dbReference type="InterPro" id="IPR013098">
    <property type="entry name" value="Ig_I-set"/>
</dbReference>
<protein>
    <recommendedName>
        <fullName evidence="15">Fasciclin-2</fullName>
    </recommendedName>
</protein>
<reference evidence="13 14" key="1">
    <citation type="submission" date="2023-10" db="EMBL/GenBank/DDBJ databases">
        <title>Genomes of two closely related lineages of the louse Polyplax serrata with different host specificities.</title>
        <authorList>
            <person name="Martinu J."/>
            <person name="Tarabai H."/>
            <person name="Stefka J."/>
            <person name="Hypsa V."/>
        </authorList>
    </citation>
    <scope>NUCLEOTIDE SEQUENCE [LARGE SCALE GENOMIC DNA]</scope>
    <source>
        <strain evidence="13">HR10_N</strain>
    </source>
</reference>
<evidence type="ECO:0000256" key="6">
    <source>
        <dbReference type="ARBA" id="ARBA00022989"/>
    </source>
</evidence>
<dbReference type="EMBL" id="JAWJWE010000001">
    <property type="protein sequence ID" value="KAK6645302.1"/>
    <property type="molecule type" value="Genomic_DNA"/>
</dbReference>
<dbReference type="GO" id="GO:0009653">
    <property type="term" value="P:anatomical structure morphogenesis"/>
    <property type="evidence" value="ECO:0007669"/>
    <property type="project" value="UniProtKB-ARBA"/>
</dbReference>
<feature type="domain" description="Fibronectin type-III" evidence="12">
    <location>
        <begin position="796"/>
        <end position="899"/>
    </location>
</feature>
<dbReference type="Pfam" id="PF00041">
    <property type="entry name" value="fn3"/>
    <property type="match status" value="2"/>
</dbReference>
<accession>A0AAN8SEJ5</accession>
<dbReference type="InterPro" id="IPR036116">
    <property type="entry name" value="FN3_sf"/>
</dbReference>
<dbReference type="InterPro" id="IPR003598">
    <property type="entry name" value="Ig_sub2"/>
</dbReference>
<dbReference type="PANTHER" id="PTHR12231:SF269">
    <property type="entry name" value="FASCILIN 2-LIKE PROTEIN"/>
    <property type="match status" value="1"/>
</dbReference>
<feature type="domain" description="Ig-like" evidence="11">
    <location>
        <begin position="400"/>
        <end position="488"/>
    </location>
</feature>
<dbReference type="SMART" id="SM00408">
    <property type="entry name" value="IGc2"/>
    <property type="match status" value="4"/>
</dbReference>
<feature type="domain" description="Ig-like" evidence="11">
    <location>
        <begin position="205"/>
        <end position="304"/>
    </location>
</feature>
<feature type="domain" description="Ig-like" evidence="11">
    <location>
        <begin position="328"/>
        <end position="379"/>
    </location>
</feature>
<dbReference type="PROSITE" id="PS50853">
    <property type="entry name" value="FN3"/>
    <property type="match status" value="2"/>
</dbReference>
<feature type="domain" description="Ig-like" evidence="11">
    <location>
        <begin position="493"/>
        <end position="591"/>
    </location>
</feature>
<keyword evidence="5" id="KW-0130">Cell adhesion</keyword>
<proteinExistence type="predicted"/>
<dbReference type="GO" id="GO:0005886">
    <property type="term" value="C:plasma membrane"/>
    <property type="evidence" value="ECO:0007669"/>
    <property type="project" value="UniProtKB-ARBA"/>
</dbReference>
<dbReference type="Proteomes" id="UP001372834">
    <property type="component" value="Unassembled WGS sequence"/>
</dbReference>
<evidence type="ECO:0000259" key="11">
    <source>
        <dbReference type="PROSITE" id="PS50835"/>
    </source>
</evidence>
<dbReference type="GO" id="GO:0043005">
    <property type="term" value="C:neuron projection"/>
    <property type="evidence" value="ECO:0007669"/>
    <property type="project" value="TreeGrafter"/>
</dbReference>
<dbReference type="CDD" id="cd00096">
    <property type="entry name" value="Ig"/>
    <property type="match status" value="1"/>
</dbReference>
<keyword evidence="4" id="KW-0677">Repeat</keyword>